<protein>
    <submittedName>
        <fullName evidence="1">Uncharacterized protein</fullName>
    </submittedName>
</protein>
<evidence type="ECO:0000313" key="1">
    <source>
        <dbReference type="EMBL" id="KJE76250.1"/>
    </source>
</evidence>
<organism evidence="1 2">
    <name type="scientific">Ferrimicrobium acidiphilum DSM 19497</name>
    <dbReference type="NCBI Taxonomy" id="1121877"/>
    <lineage>
        <taxon>Bacteria</taxon>
        <taxon>Bacillati</taxon>
        <taxon>Actinomycetota</taxon>
        <taxon>Acidimicrobiia</taxon>
        <taxon>Acidimicrobiales</taxon>
        <taxon>Acidimicrobiaceae</taxon>
        <taxon>Ferrimicrobium</taxon>
    </lineage>
</organism>
<dbReference type="AlphaFoldDB" id="A0A0D8FSK6"/>
<dbReference type="STRING" id="1121877.FEAC_19850"/>
<evidence type="ECO:0000313" key="2">
    <source>
        <dbReference type="Proteomes" id="UP000032336"/>
    </source>
</evidence>
<accession>A0A0D8FSK6</accession>
<dbReference type="Proteomes" id="UP000032336">
    <property type="component" value="Unassembled WGS sequence"/>
</dbReference>
<name>A0A0D8FSK6_9ACTN</name>
<dbReference type="EMBL" id="JXUW01000019">
    <property type="protein sequence ID" value="KJE76250.1"/>
    <property type="molecule type" value="Genomic_DNA"/>
</dbReference>
<proteinExistence type="predicted"/>
<reference evidence="1 2" key="1">
    <citation type="submission" date="2015-01" db="EMBL/GenBank/DDBJ databases">
        <title>Draft genome of the acidophilic iron oxidizer Ferrimicrobium acidiphilum strain T23.</title>
        <authorList>
            <person name="Poehlein A."/>
            <person name="Eisen S."/>
            <person name="Schloemann M."/>
            <person name="Johnson B.D."/>
            <person name="Daniel R."/>
            <person name="Muehling M."/>
        </authorList>
    </citation>
    <scope>NUCLEOTIDE SEQUENCE [LARGE SCALE GENOMIC DNA]</scope>
    <source>
        <strain evidence="1 2">T23</strain>
    </source>
</reference>
<sequence>MGKETVTPMPYRGGTLTDDRIQPAQYRTFPSTYEIYLSDAGSVHDQSMQQACWWSVSVSDRLNELERLAPGWDGCNAIPPDRNYLSRARDFLSSDLISGIAPGPDLVPTYDGGLLIEWHTEVIDLIIELGPAGNTFYVRDSETNTEVEAALGDSMEQLASAFMKLGLGK</sequence>
<gene>
    <name evidence="1" type="ORF">FEAC_19850</name>
</gene>
<keyword evidence="2" id="KW-1185">Reference proteome</keyword>
<comment type="caution">
    <text evidence="1">The sequence shown here is derived from an EMBL/GenBank/DDBJ whole genome shotgun (WGS) entry which is preliminary data.</text>
</comment>